<evidence type="ECO:0000313" key="2">
    <source>
        <dbReference type="Proteomes" id="UP001217089"/>
    </source>
</evidence>
<name>A0ABQ9F6Z8_TEGGR</name>
<comment type="caution">
    <text evidence="1">The sequence shown here is derived from an EMBL/GenBank/DDBJ whole genome shotgun (WGS) entry which is preliminary data.</text>
</comment>
<evidence type="ECO:0000313" key="1">
    <source>
        <dbReference type="EMBL" id="KAJ8313159.1"/>
    </source>
</evidence>
<keyword evidence="2" id="KW-1185">Reference proteome</keyword>
<accession>A0ABQ9F6Z8</accession>
<protein>
    <submittedName>
        <fullName evidence="1">Uncharacterized protein</fullName>
    </submittedName>
</protein>
<reference evidence="1 2" key="1">
    <citation type="submission" date="2022-12" db="EMBL/GenBank/DDBJ databases">
        <title>Chromosome-level genome of Tegillarca granosa.</title>
        <authorList>
            <person name="Kim J."/>
        </authorList>
    </citation>
    <scope>NUCLEOTIDE SEQUENCE [LARGE SCALE GENOMIC DNA]</scope>
    <source>
        <strain evidence="1">Teg-2019</strain>
        <tissue evidence="1">Adductor muscle</tissue>
    </source>
</reference>
<dbReference type="Proteomes" id="UP001217089">
    <property type="component" value="Unassembled WGS sequence"/>
</dbReference>
<dbReference type="EMBL" id="JARBDR010000421">
    <property type="protein sequence ID" value="KAJ8313159.1"/>
    <property type="molecule type" value="Genomic_DNA"/>
</dbReference>
<gene>
    <name evidence="1" type="ORF">KUTeg_009290</name>
</gene>
<organism evidence="1 2">
    <name type="scientific">Tegillarca granosa</name>
    <name type="common">Malaysian cockle</name>
    <name type="synonym">Anadara granosa</name>
    <dbReference type="NCBI Taxonomy" id="220873"/>
    <lineage>
        <taxon>Eukaryota</taxon>
        <taxon>Metazoa</taxon>
        <taxon>Spiralia</taxon>
        <taxon>Lophotrochozoa</taxon>
        <taxon>Mollusca</taxon>
        <taxon>Bivalvia</taxon>
        <taxon>Autobranchia</taxon>
        <taxon>Pteriomorphia</taxon>
        <taxon>Arcoida</taxon>
        <taxon>Arcoidea</taxon>
        <taxon>Arcidae</taxon>
        <taxon>Tegillarca</taxon>
    </lineage>
</organism>
<proteinExistence type="predicted"/>
<sequence length="103" mass="12436">MENHLALIEHERKFRRACEQILQLNFKMDVLQDRYIKAKKNNNRSFRYSLRLRLAVVESMRNVYYEYAHKQAIVVADMRSKLFGEIVEIVDQDMVTMHDQDTE</sequence>